<dbReference type="EMBL" id="PIPT01000003">
    <property type="protein sequence ID" value="RUO48829.1"/>
    <property type="molecule type" value="Genomic_DNA"/>
</dbReference>
<evidence type="ECO:0000313" key="3">
    <source>
        <dbReference type="Proteomes" id="UP000286678"/>
    </source>
</evidence>
<sequence>MKSMKQHVIAVLLLASAVSGGASVMANEFTVYVVRHAEKAVAESDPPLSEKGQQRAHTLAQMLQKAELKAIYSTPYQRTQMTAQPLAESVGLTVQSYRPGDAEGILEALMARGENTLIVGHSNTVPALVRGLGGQSENLTEQDYGDLFQLTFYDCAGEGEEKRCQLLQTRLMVPTN</sequence>
<dbReference type="SMART" id="SM00855">
    <property type="entry name" value="PGAM"/>
    <property type="match status" value="1"/>
</dbReference>
<accession>A0A432XJ95</accession>
<feature type="signal peptide" evidence="1">
    <location>
        <begin position="1"/>
        <end position="26"/>
    </location>
</feature>
<dbReference type="GO" id="GO:0005737">
    <property type="term" value="C:cytoplasm"/>
    <property type="evidence" value="ECO:0007669"/>
    <property type="project" value="TreeGrafter"/>
</dbReference>
<dbReference type="Pfam" id="PF00300">
    <property type="entry name" value="His_Phos_1"/>
    <property type="match status" value="1"/>
</dbReference>
<dbReference type="GO" id="GO:0016791">
    <property type="term" value="F:phosphatase activity"/>
    <property type="evidence" value="ECO:0007669"/>
    <property type="project" value="TreeGrafter"/>
</dbReference>
<dbReference type="RefSeq" id="WP_126833460.1">
    <property type="nucleotide sequence ID" value="NZ_PIPT01000003.1"/>
</dbReference>
<feature type="chain" id="PRO_5019186847" evidence="1">
    <location>
        <begin position="27"/>
        <end position="176"/>
    </location>
</feature>
<dbReference type="InterPro" id="IPR050275">
    <property type="entry name" value="PGM_Phosphatase"/>
</dbReference>
<evidence type="ECO:0000256" key="1">
    <source>
        <dbReference type="SAM" id="SignalP"/>
    </source>
</evidence>
<dbReference type="InterPro" id="IPR013078">
    <property type="entry name" value="His_Pase_superF_clade-1"/>
</dbReference>
<proteinExistence type="predicted"/>
<dbReference type="CDD" id="cd07067">
    <property type="entry name" value="HP_PGM_like"/>
    <property type="match status" value="1"/>
</dbReference>
<comment type="caution">
    <text evidence="2">The sequence shown here is derived from an EMBL/GenBank/DDBJ whole genome shotgun (WGS) entry which is preliminary data.</text>
</comment>
<keyword evidence="1" id="KW-0732">Signal</keyword>
<name>A0A432XJ95_9GAMM</name>
<evidence type="ECO:0000313" key="2">
    <source>
        <dbReference type="EMBL" id="RUO48829.1"/>
    </source>
</evidence>
<protein>
    <submittedName>
        <fullName evidence="2">Histidine phosphatase family protein</fullName>
    </submittedName>
</protein>
<dbReference type="InterPro" id="IPR029033">
    <property type="entry name" value="His_PPase_superfam"/>
</dbReference>
<dbReference type="OrthoDB" id="3296006at2"/>
<gene>
    <name evidence="2" type="ORF">CWE21_05600</name>
</gene>
<dbReference type="Proteomes" id="UP000286678">
    <property type="component" value="Unassembled WGS sequence"/>
</dbReference>
<dbReference type="PANTHER" id="PTHR48100:SF1">
    <property type="entry name" value="HISTIDINE PHOSPHATASE FAMILY PROTEIN-RELATED"/>
    <property type="match status" value="1"/>
</dbReference>
<organism evidence="2 3">
    <name type="scientific">Pseudidiomarina aquimaris</name>
    <dbReference type="NCBI Taxonomy" id="641841"/>
    <lineage>
        <taxon>Bacteria</taxon>
        <taxon>Pseudomonadati</taxon>
        <taxon>Pseudomonadota</taxon>
        <taxon>Gammaproteobacteria</taxon>
        <taxon>Alteromonadales</taxon>
        <taxon>Idiomarinaceae</taxon>
        <taxon>Pseudidiomarina</taxon>
    </lineage>
</organism>
<dbReference type="AlphaFoldDB" id="A0A432XJ95"/>
<keyword evidence="3" id="KW-1185">Reference proteome</keyword>
<reference evidence="3" key="1">
    <citation type="journal article" date="2018" name="Front. Microbiol.">
        <title>Genome-Based Analysis Reveals the Taxonomy and Diversity of the Family Idiomarinaceae.</title>
        <authorList>
            <person name="Liu Y."/>
            <person name="Lai Q."/>
            <person name="Shao Z."/>
        </authorList>
    </citation>
    <scope>NUCLEOTIDE SEQUENCE [LARGE SCALE GENOMIC DNA]</scope>
    <source>
        <strain evidence="3">SW15</strain>
    </source>
</reference>
<dbReference type="PANTHER" id="PTHR48100">
    <property type="entry name" value="BROAD-SPECIFICITY PHOSPHATASE YOR283W-RELATED"/>
    <property type="match status" value="1"/>
</dbReference>
<dbReference type="SUPFAM" id="SSF53254">
    <property type="entry name" value="Phosphoglycerate mutase-like"/>
    <property type="match status" value="1"/>
</dbReference>
<dbReference type="Gene3D" id="3.40.50.1240">
    <property type="entry name" value="Phosphoglycerate mutase-like"/>
    <property type="match status" value="1"/>
</dbReference>